<dbReference type="EMBL" id="FMZB01000012">
    <property type="protein sequence ID" value="SDD50845.1"/>
    <property type="molecule type" value="Genomic_DNA"/>
</dbReference>
<evidence type="ECO:0000313" key="3">
    <source>
        <dbReference type="Proteomes" id="UP000198666"/>
    </source>
</evidence>
<feature type="region of interest" description="Disordered" evidence="1">
    <location>
        <begin position="121"/>
        <end position="172"/>
    </location>
</feature>
<feature type="region of interest" description="Disordered" evidence="1">
    <location>
        <begin position="1"/>
        <end position="43"/>
    </location>
</feature>
<dbReference type="InterPro" id="IPR025571">
    <property type="entry name" value="YqfQ"/>
</dbReference>
<dbReference type="STRING" id="361279.SAMN05421663_11231"/>
<protein>
    <submittedName>
        <fullName evidence="2">YqfQ-like protein</fullName>
    </submittedName>
</protein>
<accession>A0A1G6VDC9</accession>
<name>A0A1G6VDC9_9BACI</name>
<keyword evidence="3" id="KW-1185">Reference proteome</keyword>
<dbReference type="Proteomes" id="UP000198666">
    <property type="component" value="Unassembled WGS sequence"/>
</dbReference>
<dbReference type="AlphaFoldDB" id="A0A1G6VDC9"/>
<dbReference type="Pfam" id="PF14181">
    <property type="entry name" value="YqfQ"/>
    <property type="match status" value="1"/>
</dbReference>
<organism evidence="2 3">
    <name type="scientific">Terribacillus halophilus</name>
    <dbReference type="NCBI Taxonomy" id="361279"/>
    <lineage>
        <taxon>Bacteria</taxon>
        <taxon>Bacillati</taxon>
        <taxon>Bacillota</taxon>
        <taxon>Bacilli</taxon>
        <taxon>Bacillales</taxon>
        <taxon>Bacillaceae</taxon>
        <taxon>Terribacillus</taxon>
    </lineage>
</organism>
<sequence length="172" mass="19064">MARNPLGPNVFGRRSQPAVRRDPFLPNQRGFEQTSRSNGGLPGILQRILNRGNGAQTPAALPAASSSSSSGISLLDMLNHTQNALKAAESFMPMVQEYGPMVKNLPSMLKMMKALKDIDFDEEEESASETEETDKNKQENEEQISVQKEKEKRSEQKAKQTKSGESLPKLYI</sequence>
<evidence type="ECO:0000256" key="1">
    <source>
        <dbReference type="SAM" id="MobiDB-lite"/>
    </source>
</evidence>
<gene>
    <name evidence="2" type="ORF">SAMN05421663_11231</name>
</gene>
<feature type="compositionally biased region" description="Basic and acidic residues" evidence="1">
    <location>
        <begin position="147"/>
        <end position="158"/>
    </location>
</feature>
<evidence type="ECO:0000313" key="2">
    <source>
        <dbReference type="EMBL" id="SDD50845.1"/>
    </source>
</evidence>
<feature type="compositionally biased region" description="Acidic residues" evidence="1">
    <location>
        <begin position="121"/>
        <end position="132"/>
    </location>
</feature>
<dbReference type="RefSeq" id="WP_170829743.1">
    <property type="nucleotide sequence ID" value="NZ_FMZB01000012.1"/>
</dbReference>
<proteinExistence type="predicted"/>
<reference evidence="3" key="1">
    <citation type="submission" date="2016-10" db="EMBL/GenBank/DDBJ databases">
        <authorList>
            <person name="Varghese N."/>
            <person name="Submissions S."/>
        </authorList>
    </citation>
    <scope>NUCLEOTIDE SEQUENCE [LARGE SCALE GENOMIC DNA]</scope>
    <source>
        <strain evidence="3">DSM 21620</strain>
    </source>
</reference>